<evidence type="ECO:0000259" key="5">
    <source>
        <dbReference type="Pfam" id="PF13847"/>
    </source>
</evidence>
<comment type="function">
    <text evidence="4">Methylates the class 1 translation termination release factors RF1/PrfA and RF2/PrfB on the glutamine residue of the universally conserved GGQ motif.</text>
</comment>
<comment type="similarity">
    <text evidence="4">Belongs to the protein N5-glutamine methyltransferase family. PrmC subfamily.</text>
</comment>
<dbReference type="InterPro" id="IPR019874">
    <property type="entry name" value="RF_methyltr_PrmC"/>
</dbReference>
<dbReference type="CDD" id="cd02440">
    <property type="entry name" value="AdoMet_MTases"/>
    <property type="match status" value="1"/>
</dbReference>
<dbReference type="EMBL" id="BAABCT010000001">
    <property type="protein sequence ID" value="GAA4062980.1"/>
    <property type="molecule type" value="Genomic_DNA"/>
</dbReference>
<accession>A0ABP7VAB1</accession>
<dbReference type="Pfam" id="PF13847">
    <property type="entry name" value="Methyltransf_31"/>
    <property type="match status" value="1"/>
</dbReference>
<dbReference type="RefSeq" id="WP_344815188.1">
    <property type="nucleotide sequence ID" value="NZ_BAABCT010000001.1"/>
</dbReference>
<feature type="domain" description="Release factor glutamine methyltransferase N-terminal" evidence="6">
    <location>
        <begin position="28"/>
        <end position="76"/>
    </location>
</feature>
<dbReference type="InterPro" id="IPR029063">
    <property type="entry name" value="SAM-dependent_MTases_sf"/>
</dbReference>
<dbReference type="EC" id="2.1.1.297" evidence="4"/>
<evidence type="ECO:0000256" key="4">
    <source>
        <dbReference type="HAMAP-Rule" id="MF_02126"/>
    </source>
</evidence>
<dbReference type="NCBIfam" id="TIGR03534">
    <property type="entry name" value="RF_mod_PrmC"/>
    <property type="match status" value="1"/>
</dbReference>
<keyword evidence="1 4" id="KW-0489">Methyltransferase</keyword>
<feature type="binding site" evidence="4">
    <location>
        <begin position="124"/>
        <end position="128"/>
    </location>
    <ligand>
        <name>S-adenosyl-L-methionine</name>
        <dbReference type="ChEBI" id="CHEBI:59789"/>
    </ligand>
</feature>
<dbReference type="InterPro" id="IPR025714">
    <property type="entry name" value="Methyltranfer_dom"/>
</dbReference>
<dbReference type="InterPro" id="IPR004556">
    <property type="entry name" value="HemK-like"/>
</dbReference>
<evidence type="ECO:0000256" key="2">
    <source>
        <dbReference type="ARBA" id="ARBA00022679"/>
    </source>
</evidence>
<dbReference type="GO" id="GO:0032259">
    <property type="term" value="P:methylation"/>
    <property type="evidence" value="ECO:0007669"/>
    <property type="project" value="UniProtKB-KW"/>
</dbReference>
<evidence type="ECO:0000313" key="8">
    <source>
        <dbReference type="Proteomes" id="UP001500367"/>
    </source>
</evidence>
<dbReference type="Pfam" id="PF17827">
    <property type="entry name" value="PrmC_N"/>
    <property type="match status" value="1"/>
</dbReference>
<dbReference type="NCBIfam" id="TIGR00536">
    <property type="entry name" value="hemK_fam"/>
    <property type="match status" value="1"/>
</dbReference>
<feature type="domain" description="Methyltransferase" evidence="5">
    <location>
        <begin position="115"/>
        <end position="262"/>
    </location>
</feature>
<comment type="caution">
    <text evidence="4">Lacks conserved residue(s) required for the propagation of feature annotation.</text>
</comment>
<feature type="binding site" evidence="4">
    <location>
        <position position="208"/>
    </location>
    <ligand>
        <name>S-adenosyl-L-methionine</name>
        <dbReference type="ChEBI" id="CHEBI:59789"/>
    </ligand>
</feature>
<name>A0ABP7VAB1_9FLAO</name>
<dbReference type="InterPro" id="IPR040758">
    <property type="entry name" value="PrmC_N"/>
</dbReference>
<evidence type="ECO:0000256" key="3">
    <source>
        <dbReference type="ARBA" id="ARBA00022691"/>
    </source>
</evidence>
<dbReference type="GO" id="GO:0008168">
    <property type="term" value="F:methyltransferase activity"/>
    <property type="evidence" value="ECO:0007669"/>
    <property type="project" value="UniProtKB-KW"/>
</dbReference>
<organism evidence="7 8">
    <name type="scientific">Flavobacterium cheonanense</name>
    <dbReference type="NCBI Taxonomy" id="706183"/>
    <lineage>
        <taxon>Bacteria</taxon>
        <taxon>Pseudomonadati</taxon>
        <taxon>Bacteroidota</taxon>
        <taxon>Flavobacteriia</taxon>
        <taxon>Flavobacteriales</taxon>
        <taxon>Flavobacteriaceae</taxon>
        <taxon>Flavobacterium</taxon>
    </lineage>
</organism>
<feature type="binding site" evidence="4">
    <location>
        <begin position="208"/>
        <end position="211"/>
    </location>
    <ligand>
        <name>substrate</name>
    </ligand>
</feature>
<protein>
    <recommendedName>
        <fullName evidence="4">Release factor glutamine methyltransferase</fullName>
        <shortName evidence="4">RF MTase</shortName>
        <ecNumber evidence="4">2.1.1.297</ecNumber>
    </recommendedName>
    <alternativeName>
        <fullName evidence="4">N5-glutamine methyltransferase PrmC</fullName>
    </alternativeName>
    <alternativeName>
        <fullName evidence="4">Protein-(glutamine-N5) MTase PrmC</fullName>
    </alternativeName>
    <alternativeName>
        <fullName evidence="4">Protein-glutamine N-methyltransferase PrmC</fullName>
    </alternativeName>
</protein>
<evidence type="ECO:0000313" key="7">
    <source>
        <dbReference type="EMBL" id="GAA4062980.1"/>
    </source>
</evidence>
<gene>
    <name evidence="4 7" type="primary">prmC</name>
    <name evidence="7" type="ORF">GCM10022389_04490</name>
</gene>
<dbReference type="Gene3D" id="3.40.50.150">
    <property type="entry name" value="Vaccinia Virus protein VP39"/>
    <property type="match status" value="1"/>
</dbReference>
<evidence type="ECO:0000256" key="1">
    <source>
        <dbReference type="ARBA" id="ARBA00022603"/>
    </source>
</evidence>
<dbReference type="PANTHER" id="PTHR18895:SF74">
    <property type="entry name" value="MTRF1L RELEASE FACTOR GLUTAMINE METHYLTRANSFERASE"/>
    <property type="match status" value="1"/>
</dbReference>
<dbReference type="Proteomes" id="UP001500367">
    <property type="component" value="Unassembled WGS sequence"/>
</dbReference>
<sequence>MLLKSYKSTFLQELSSLYDEKEIESFFYIVLESFHNKKRIDLALNPAMEMDAVQLLRWESVLADLKTEKPIQYILGETEFYGLPFLVNENTLIPRPETEELVEWIISDNNIQHPTSNIQLLDIGTGSGCIAISLAKNLPNAQVAAIDVSEKALATAHKNAEINKVDVNFINVDILKVDELSELPFCHTERGRSANFQLPTSIDIIVSNPPYVRNLEKEEIKPNVLEYEPHLALFVEDNDALLFYRKIAELAKKNLSENGKLYFEINQYLGKETVELLEEMGFKNIVLKKDIYGNDRMISCKLNSETEH</sequence>
<evidence type="ECO:0000259" key="6">
    <source>
        <dbReference type="Pfam" id="PF17827"/>
    </source>
</evidence>
<keyword evidence="2 4" id="KW-0808">Transferase</keyword>
<keyword evidence="8" id="KW-1185">Reference proteome</keyword>
<feature type="binding site" evidence="4">
    <location>
        <position position="147"/>
    </location>
    <ligand>
        <name>S-adenosyl-L-methionine</name>
        <dbReference type="ChEBI" id="CHEBI:59789"/>
    </ligand>
</feature>
<dbReference type="InterPro" id="IPR002052">
    <property type="entry name" value="DNA_methylase_N6_adenine_CS"/>
</dbReference>
<dbReference type="Gene3D" id="1.10.8.10">
    <property type="entry name" value="DNA helicase RuvA subunit, C-terminal domain"/>
    <property type="match status" value="1"/>
</dbReference>
<dbReference type="HAMAP" id="MF_02126">
    <property type="entry name" value="RF_methyltr_PrmC"/>
    <property type="match status" value="1"/>
</dbReference>
<dbReference type="PANTHER" id="PTHR18895">
    <property type="entry name" value="HEMK METHYLTRANSFERASE"/>
    <property type="match status" value="1"/>
</dbReference>
<proteinExistence type="inferred from homology"/>
<keyword evidence="3 4" id="KW-0949">S-adenosyl-L-methionine</keyword>
<comment type="catalytic activity">
    <reaction evidence="4">
        <text>L-glutaminyl-[peptide chain release factor] + S-adenosyl-L-methionine = N(5)-methyl-L-glutaminyl-[peptide chain release factor] + S-adenosyl-L-homocysteine + H(+)</text>
        <dbReference type="Rhea" id="RHEA:42896"/>
        <dbReference type="Rhea" id="RHEA-COMP:10271"/>
        <dbReference type="Rhea" id="RHEA-COMP:10272"/>
        <dbReference type="ChEBI" id="CHEBI:15378"/>
        <dbReference type="ChEBI" id="CHEBI:30011"/>
        <dbReference type="ChEBI" id="CHEBI:57856"/>
        <dbReference type="ChEBI" id="CHEBI:59789"/>
        <dbReference type="ChEBI" id="CHEBI:61891"/>
        <dbReference type="EC" id="2.1.1.297"/>
    </reaction>
</comment>
<dbReference type="InterPro" id="IPR050320">
    <property type="entry name" value="N5-glutamine_MTase"/>
</dbReference>
<reference evidence="8" key="1">
    <citation type="journal article" date="2019" name="Int. J. Syst. Evol. Microbiol.">
        <title>The Global Catalogue of Microorganisms (GCM) 10K type strain sequencing project: providing services to taxonomists for standard genome sequencing and annotation.</title>
        <authorList>
            <consortium name="The Broad Institute Genomics Platform"/>
            <consortium name="The Broad Institute Genome Sequencing Center for Infectious Disease"/>
            <person name="Wu L."/>
            <person name="Ma J."/>
        </authorList>
    </citation>
    <scope>NUCLEOTIDE SEQUENCE [LARGE SCALE GENOMIC DNA]</scope>
    <source>
        <strain evidence="8">JCM 17069</strain>
    </source>
</reference>
<dbReference type="PROSITE" id="PS00092">
    <property type="entry name" value="N6_MTASE"/>
    <property type="match status" value="1"/>
</dbReference>
<comment type="caution">
    <text evidence="7">The sequence shown here is derived from an EMBL/GenBank/DDBJ whole genome shotgun (WGS) entry which is preliminary data.</text>
</comment>
<dbReference type="SUPFAM" id="SSF53335">
    <property type="entry name" value="S-adenosyl-L-methionine-dependent methyltransferases"/>
    <property type="match status" value="1"/>
</dbReference>